<dbReference type="Proteomes" id="UP000602510">
    <property type="component" value="Unassembled WGS sequence"/>
</dbReference>
<dbReference type="AlphaFoldDB" id="A0A833SW95"/>
<keyword evidence="2" id="KW-1185">Reference proteome</keyword>
<gene>
    <name evidence="1" type="ORF">GN244_ATG14496</name>
</gene>
<sequence>MKVAASYCYKYVISEDLVILLQAGFSYFRRRQAGERKTYSVDQDVVDLTCTPRSADDVTPAVWVTIELDPFSRQTCERSEKDLNWLVQDWSKVSGRPVECFATETGSNGKTEPAAKQKLV</sequence>
<reference evidence="1" key="1">
    <citation type="submission" date="2020-04" db="EMBL/GenBank/DDBJ databases">
        <title>Hybrid Assembly of Korean Phytophthora infestans isolates.</title>
        <authorList>
            <person name="Prokchorchik M."/>
            <person name="Lee Y."/>
            <person name="Seo J."/>
            <person name="Cho J.-H."/>
            <person name="Park Y.-E."/>
            <person name="Jang D.-C."/>
            <person name="Im J.-S."/>
            <person name="Choi J.-G."/>
            <person name="Park H.-J."/>
            <person name="Lee G.-B."/>
            <person name="Lee Y.-G."/>
            <person name="Hong S.-Y."/>
            <person name="Cho K."/>
            <person name="Sohn K.H."/>
        </authorList>
    </citation>
    <scope>NUCLEOTIDE SEQUENCE</scope>
    <source>
        <strain evidence="1">KR_1_A1</strain>
    </source>
</reference>
<accession>A0A833SW95</accession>
<organism evidence="1 2">
    <name type="scientific">Phytophthora infestans</name>
    <name type="common">Potato late blight agent</name>
    <name type="synonym">Botrytis infestans</name>
    <dbReference type="NCBI Taxonomy" id="4787"/>
    <lineage>
        <taxon>Eukaryota</taxon>
        <taxon>Sar</taxon>
        <taxon>Stramenopiles</taxon>
        <taxon>Oomycota</taxon>
        <taxon>Peronosporomycetes</taxon>
        <taxon>Peronosporales</taxon>
        <taxon>Peronosporaceae</taxon>
        <taxon>Phytophthora</taxon>
    </lineage>
</organism>
<evidence type="ECO:0000313" key="2">
    <source>
        <dbReference type="Proteomes" id="UP000602510"/>
    </source>
</evidence>
<proteinExistence type="predicted"/>
<evidence type="ECO:0000313" key="1">
    <source>
        <dbReference type="EMBL" id="KAF4033570.1"/>
    </source>
</evidence>
<name>A0A833SW95_PHYIN</name>
<protein>
    <submittedName>
        <fullName evidence="1">Uncharacterized protein</fullName>
    </submittedName>
</protein>
<comment type="caution">
    <text evidence="1">The sequence shown here is derived from an EMBL/GenBank/DDBJ whole genome shotgun (WGS) entry which is preliminary data.</text>
</comment>
<dbReference type="EMBL" id="WSZM01000416">
    <property type="protein sequence ID" value="KAF4033570.1"/>
    <property type="molecule type" value="Genomic_DNA"/>
</dbReference>